<dbReference type="RefSeq" id="WP_109415870.1">
    <property type="nucleotide sequence ID" value="NZ_QEAS01000008.1"/>
</dbReference>
<comment type="similarity">
    <text evidence="2">Belongs to the SusD family.</text>
</comment>
<dbReference type="CDD" id="cd08977">
    <property type="entry name" value="SusD"/>
    <property type="match status" value="1"/>
</dbReference>
<feature type="signal peptide" evidence="6">
    <location>
        <begin position="1"/>
        <end position="28"/>
    </location>
</feature>
<evidence type="ECO:0000256" key="6">
    <source>
        <dbReference type="SAM" id="SignalP"/>
    </source>
</evidence>
<comment type="caution">
    <text evidence="9">The sequence shown here is derived from an EMBL/GenBank/DDBJ whole genome shotgun (WGS) entry which is preliminary data.</text>
</comment>
<feature type="chain" id="PRO_5015600373" evidence="6">
    <location>
        <begin position="29"/>
        <end position="599"/>
    </location>
</feature>
<evidence type="ECO:0000256" key="1">
    <source>
        <dbReference type="ARBA" id="ARBA00004442"/>
    </source>
</evidence>
<protein>
    <submittedName>
        <fullName evidence="9">RagB/SusD family nutrient uptake outer membrane protein</fullName>
    </submittedName>
</protein>
<keyword evidence="5" id="KW-0998">Cell outer membrane</keyword>
<name>A0A2U2PGS2_9SPHI</name>
<dbReference type="PROSITE" id="PS51257">
    <property type="entry name" value="PROKAR_LIPOPROTEIN"/>
    <property type="match status" value="1"/>
</dbReference>
<dbReference type="SUPFAM" id="SSF48452">
    <property type="entry name" value="TPR-like"/>
    <property type="match status" value="1"/>
</dbReference>
<dbReference type="EMBL" id="QEAS01000008">
    <property type="protein sequence ID" value="PWG80583.1"/>
    <property type="molecule type" value="Genomic_DNA"/>
</dbReference>
<reference evidence="9 10" key="1">
    <citation type="submission" date="2018-04" db="EMBL/GenBank/DDBJ databases">
        <title>Pedobacter chongqingensis sp. nov., isolated from a rottenly hemp rope.</title>
        <authorList>
            <person name="Cai Y."/>
        </authorList>
    </citation>
    <scope>NUCLEOTIDE SEQUENCE [LARGE SCALE GENOMIC DNA]</scope>
    <source>
        <strain evidence="9 10">FJ4-8</strain>
    </source>
</reference>
<dbReference type="InterPro" id="IPR011990">
    <property type="entry name" value="TPR-like_helical_dom_sf"/>
</dbReference>
<dbReference type="Proteomes" id="UP000245647">
    <property type="component" value="Unassembled WGS sequence"/>
</dbReference>
<organism evidence="9 10">
    <name type="scientific">Pararcticibacter amylolyticus</name>
    <dbReference type="NCBI Taxonomy" id="2173175"/>
    <lineage>
        <taxon>Bacteria</taxon>
        <taxon>Pseudomonadati</taxon>
        <taxon>Bacteroidota</taxon>
        <taxon>Sphingobacteriia</taxon>
        <taxon>Sphingobacteriales</taxon>
        <taxon>Sphingobacteriaceae</taxon>
        <taxon>Pararcticibacter</taxon>
    </lineage>
</organism>
<dbReference type="InterPro" id="IPR012944">
    <property type="entry name" value="SusD_RagB_dom"/>
</dbReference>
<comment type="subcellular location">
    <subcellularLocation>
        <location evidence="1">Cell outer membrane</location>
    </subcellularLocation>
</comment>
<dbReference type="InterPro" id="IPR033985">
    <property type="entry name" value="SusD-like_N"/>
</dbReference>
<dbReference type="Pfam" id="PF14322">
    <property type="entry name" value="SusD-like_3"/>
    <property type="match status" value="1"/>
</dbReference>
<gene>
    <name evidence="9" type="ORF">DDR33_11155</name>
</gene>
<dbReference type="AlphaFoldDB" id="A0A2U2PGS2"/>
<evidence type="ECO:0000313" key="10">
    <source>
        <dbReference type="Proteomes" id="UP000245647"/>
    </source>
</evidence>
<keyword evidence="10" id="KW-1185">Reference proteome</keyword>
<proteinExistence type="inferred from homology"/>
<feature type="domain" description="RagB/SusD" evidence="7">
    <location>
        <begin position="329"/>
        <end position="599"/>
    </location>
</feature>
<dbReference type="OrthoDB" id="608091at2"/>
<evidence type="ECO:0000259" key="8">
    <source>
        <dbReference type="Pfam" id="PF14322"/>
    </source>
</evidence>
<dbReference type="GO" id="GO:0009279">
    <property type="term" value="C:cell outer membrane"/>
    <property type="evidence" value="ECO:0007669"/>
    <property type="project" value="UniProtKB-SubCell"/>
</dbReference>
<feature type="domain" description="SusD-like N-terminal" evidence="8">
    <location>
        <begin position="26"/>
        <end position="234"/>
    </location>
</feature>
<evidence type="ECO:0000313" key="9">
    <source>
        <dbReference type="EMBL" id="PWG80583.1"/>
    </source>
</evidence>
<accession>A0A2U2PGS2</accession>
<evidence type="ECO:0000259" key="7">
    <source>
        <dbReference type="Pfam" id="PF07980"/>
    </source>
</evidence>
<dbReference type="Pfam" id="PF07980">
    <property type="entry name" value="SusD_RagB"/>
    <property type="match status" value="1"/>
</dbReference>
<keyword evidence="3 6" id="KW-0732">Signal</keyword>
<sequence length="599" mass="67756">MNFQRYKIRIVSLLLAILAGFTSCQKFLEQVPDDRITMEEVFRKKGPSEQFLANVYSYVPDEWEAIHAVPWVGTSDEADLTWSGNFNYGINVGNLSPTNTTPDFWAPYYRAIRAATYFMNHINANDEIRNLSGQQLIDQYIAEARFLRAFYYFCLMREYGPVILAGEEVIAPDAPASEMQLPRSPYDECVNYVVSELDKAAAGLPLTPQRNGQQNDAEWGRATKGMALAVKSRLLLYAASAQYNGNTEVSGFRNPDGTVLIAQTRDNEKWKRAADAAKEVIDLGIYSLYKDPSGDPVKSLEGVFFQSWNDEQIFARKSNGLAAWDVHCMPRQAGGWCGIGPTQESVDAYFMSDGKLPSESALYSEEGFTNVAGQRVFNMYLKREPRFYRDVTYNNSIWQGGSMSSPAPISFFVSGPNGRNGHATDFSKTGYLVRKNVGPTTNVGSGGNGQRQDRPAPLFRLAEIYLNYAEALNEYEPGNADILKYLNLIRERAGIPQYGAGTNALPVPADQAEMRKMIRAERRIELAYEGHRWFDIRRWKIAPQVMGTLHGMDISKDGDEFYKRVPTMTPHLFRSSYYWWPVSQYELDRNKNLIQNPGW</sequence>
<evidence type="ECO:0000256" key="3">
    <source>
        <dbReference type="ARBA" id="ARBA00022729"/>
    </source>
</evidence>
<keyword evidence="4" id="KW-0472">Membrane</keyword>
<dbReference type="Gene3D" id="1.25.40.390">
    <property type="match status" value="1"/>
</dbReference>
<evidence type="ECO:0000256" key="5">
    <source>
        <dbReference type="ARBA" id="ARBA00023237"/>
    </source>
</evidence>
<evidence type="ECO:0000256" key="4">
    <source>
        <dbReference type="ARBA" id="ARBA00023136"/>
    </source>
</evidence>
<evidence type="ECO:0000256" key="2">
    <source>
        <dbReference type="ARBA" id="ARBA00006275"/>
    </source>
</evidence>